<evidence type="ECO:0000313" key="4">
    <source>
        <dbReference type="Proteomes" id="UP000230069"/>
    </source>
</evidence>
<name>A0A2G5FBT9_AQUCA</name>
<dbReference type="AlphaFoldDB" id="A0A2G5FBT9"/>
<dbReference type="STRING" id="218851.A0A2G5FBT9"/>
<accession>A0A2G5FBT9</accession>
<feature type="region of interest" description="Disordered" evidence="1">
    <location>
        <begin position="120"/>
        <end position="140"/>
    </location>
</feature>
<reference evidence="3 4" key="1">
    <citation type="submission" date="2017-09" db="EMBL/GenBank/DDBJ databases">
        <title>WGS assembly of Aquilegia coerulea Goldsmith.</title>
        <authorList>
            <person name="Hodges S."/>
            <person name="Kramer E."/>
            <person name="Nordborg M."/>
            <person name="Tomkins J."/>
            <person name="Borevitz J."/>
            <person name="Derieg N."/>
            <person name="Yan J."/>
            <person name="Mihaltcheva S."/>
            <person name="Hayes R.D."/>
            <person name="Rokhsar D."/>
        </authorList>
    </citation>
    <scope>NUCLEOTIDE SEQUENCE [LARGE SCALE GENOMIC DNA]</scope>
    <source>
        <strain evidence="4">cv. Goldsmith</strain>
    </source>
</reference>
<protein>
    <submittedName>
        <fullName evidence="3">Uncharacterized protein</fullName>
    </submittedName>
</protein>
<keyword evidence="2" id="KW-0472">Membrane</keyword>
<dbReference type="InParanoid" id="A0A2G5FBT9"/>
<dbReference type="PANTHER" id="PTHR34189:SF10">
    <property type="entry name" value="TRANSMEMBRANE PROTEIN"/>
    <property type="match status" value="1"/>
</dbReference>
<keyword evidence="2" id="KW-0812">Transmembrane</keyword>
<gene>
    <name evidence="3" type="ORF">AQUCO_00100769v1</name>
</gene>
<feature type="compositionally biased region" description="Basic and acidic residues" evidence="1">
    <location>
        <begin position="131"/>
        <end position="140"/>
    </location>
</feature>
<organism evidence="3 4">
    <name type="scientific">Aquilegia coerulea</name>
    <name type="common">Rocky mountain columbine</name>
    <dbReference type="NCBI Taxonomy" id="218851"/>
    <lineage>
        <taxon>Eukaryota</taxon>
        <taxon>Viridiplantae</taxon>
        <taxon>Streptophyta</taxon>
        <taxon>Embryophyta</taxon>
        <taxon>Tracheophyta</taxon>
        <taxon>Spermatophyta</taxon>
        <taxon>Magnoliopsida</taxon>
        <taxon>Ranunculales</taxon>
        <taxon>Ranunculaceae</taxon>
        <taxon>Thalictroideae</taxon>
        <taxon>Aquilegia</taxon>
    </lineage>
</organism>
<feature type="transmembrane region" description="Helical" evidence="2">
    <location>
        <begin position="60"/>
        <end position="78"/>
    </location>
</feature>
<keyword evidence="2" id="KW-1133">Transmembrane helix</keyword>
<evidence type="ECO:0000256" key="2">
    <source>
        <dbReference type="SAM" id="Phobius"/>
    </source>
</evidence>
<evidence type="ECO:0000313" key="3">
    <source>
        <dbReference type="EMBL" id="PIA65491.1"/>
    </source>
</evidence>
<proteinExistence type="predicted"/>
<sequence>MHRSASTARASDEFFINLSPVSKGSPGVKVADIDNLAAYDPIPETSKKETTQFKSPGENSIHIIPLILILCAITLWVFSHPVVDLSNKTNDLAALKVENLHIHLHGNQTDLSLTAKPKDLDQHEEVEEGETERILVEKSG</sequence>
<dbReference type="EMBL" id="KZ305018">
    <property type="protein sequence ID" value="PIA65491.1"/>
    <property type="molecule type" value="Genomic_DNA"/>
</dbReference>
<dbReference type="Proteomes" id="UP000230069">
    <property type="component" value="Unassembled WGS sequence"/>
</dbReference>
<dbReference type="OrthoDB" id="759788at2759"/>
<dbReference type="PANTHER" id="PTHR34189">
    <property type="entry name" value="TRANSMEMBRANE PROTEIN"/>
    <property type="match status" value="1"/>
</dbReference>
<keyword evidence="4" id="KW-1185">Reference proteome</keyword>
<evidence type="ECO:0000256" key="1">
    <source>
        <dbReference type="SAM" id="MobiDB-lite"/>
    </source>
</evidence>